<sequence>MNLTENQINEITSLIKENEVIYERRQYFQKYCLNTLGIGIPIYNFYDYDELIHYRQVENDSTIYKKIVGDRQKFELYYEDIHQEIYNNKKIINTVKNDILLYIKSKSIISVDQIKKSNFDFLTNFYVEFFLEELHKMEKLDKINISNDQVVYKIKPKD</sequence>
<dbReference type="Proteomes" id="UP000092607">
    <property type="component" value="Unassembled WGS sequence"/>
</dbReference>
<dbReference type="AlphaFoldDB" id="A0A1B8PVS1"/>
<proteinExistence type="predicted"/>
<gene>
    <name evidence="1" type="ORF">A9309_10905</name>
</gene>
<comment type="caution">
    <text evidence="1">The sequence shown here is derived from an EMBL/GenBank/DDBJ whole genome shotgun (WGS) entry which is preliminary data.</text>
</comment>
<name>A0A1B8PVS1_MORLA</name>
<evidence type="ECO:0000313" key="2">
    <source>
        <dbReference type="Proteomes" id="UP000092607"/>
    </source>
</evidence>
<reference evidence="1 2" key="1">
    <citation type="submission" date="2016-06" db="EMBL/GenBank/DDBJ databases">
        <title>Draft genome of Moraxella lacunata CCUG 57757A.</title>
        <authorList>
            <person name="Salva-Serra F."/>
            <person name="Engstrom-Jakobsson H."/>
            <person name="Thorell K."/>
            <person name="Gonzales-Siles L."/>
            <person name="Karlsson R."/>
            <person name="Boulund F."/>
            <person name="Engstrand L."/>
            <person name="Kristiansson E."/>
            <person name="Moore E."/>
        </authorList>
    </citation>
    <scope>NUCLEOTIDE SEQUENCE [LARGE SCALE GENOMIC DNA]</scope>
    <source>
        <strain evidence="1 2">CCUG 57757A</strain>
    </source>
</reference>
<dbReference type="RefSeq" id="WP_065256389.1">
    <property type="nucleotide sequence ID" value="NZ_JARDJM010000017.1"/>
</dbReference>
<organism evidence="1 2">
    <name type="scientific">Moraxella lacunata</name>
    <dbReference type="NCBI Taxonomy" id="477"/>
    <lineage>
        <taxon>Bacteria</taxon>
        <taxon>Pseudomonadati</taxon>
        <taxon>Pseudomonadota</taxon>
        <taxon>Gammaproteobacteria</taxon>
        <taxon>Moraxellales</taxon>
        <taxon>Moraxellaceae</taxon>
        <taxon>Moraxella</taxon>
    </lineage>
</organism>
<evidence type="ECO:0000313" key="1">
    <source>
        <dbReference type="EMBL" id="OBX59766.1"/>
    </source>
</evidence>
<accession>A0A1B8PVS1</accession>
<protein>
    <submittedName>
        <fullName evidence="1">Uncharacterized protein</fullName>
    </submittedName>
</protein>
<dbReference type="EMBL" id="LZMS01000101">
    <property type="protein sequence ID" value="OBX59766.1"/>
    <property type="molecule type" value="Genomic_DNA"/>
</dbReference>